<keyword evidence="4" id="KW-0902">Two-component regulatory system</keyword>
<organism evidence="10 11">
    <name type="scientific">Thermogutta terrifontis</name>
    <dbReference type="NCBI Taxonomy" id="1331910"/>
    <lineage>
        <taxon>Bacteria</taxon>
        <taxon>Pseudomonadati</taxon>
        <taxon>Planctomycetota</taxon>
        <taxon>Planctomycetia</taxon>
        <taxon>Pirellulales</taxon>
        <taxon>Thermoguttaceae</taxon>
        <taxon>Thermogutta</taxon>
    </lineage>
</organism>
<dbReference type="PROSITE" id="PS50045">
    <property type="entry name" value="SIGMA54_INTERACT_4"/>
    <property type="match status" value="1"/>
</dbReference>
<gene>
    <name evidence="10" type="ORF">THTE_4041</name>
</gene>
<dbReference type="OrthoDB" id="9810703at2"/>
<sequence>MRILIVDDEKIKRVTLADDLAAQGYEVDTAADGEEALEKLRQRHFDVIVADVKMPRVDGLELLRYVKQGEQAPATDVIMMTAYGSIQLAVESMKLGAYDFITKPFRNEDLFPVLARLERERGRRRESRPAEAPETEDIDQLVVGQSAVMTRVKKMIEICTRTDANVLLCGETGVGKDLIAQVIHRKSHRRDRPFVKVGCTLFPAHLIESELYGHEKGAFTGADQRKPGRFEIAQGGTLYLDDVDDIPLDQQAKLLRVIEEKVFERVGGTTPIHADVRIIASTKQNLLERVSQGTFRQDLYYRLDVLRINIPPLRERREDIPLLVEHLLKKIAGDKPFTVGPGAMEILQEHDWPGNVRELYHTLERVFLIGNGEITAELLRSEIAQFPAKIGKSGSERGGIANFQEAINQAERELLERALREAGGNKTAAAAALGMKPSTFRDKLAKHGLG</sequence>
<dbReference type="PANTHER" id="PTHR32071">
    <property type="entry name" value="TRANSCRIPTIONAL REGULATORY PROTEIN"/>
    <property type="match status" value="1"/>
</dbReference>
<evidence type="ECO:0000313" key="11">
    <source>
        <dbReference type="Proteomes" id="UP000215086"/>
    </source>
</evidence>
<dbReference type="Pfam" id="PF00158">
    <property type="entry name" value="Sigma54_activat"/>
    <property type="match status" value="1"/>
</dbReference>
<keyword evidence="1 7" id="KW-0597">Phosphoprotein</keyword>
<dbReference type="EMBL" id="CP018477">
    <property type="protein sequence ID" value="ASV76642.1"/>
    <property type="molecule type" value="Genomic_DNA"/>
</dbReference>
<feature type="modified residue" description="4-aspartylphosphate" evidence="7">
    <location>
        <position position="51"/>
    </location>
</feature>
<dbReference type="PROSITE" id="PS50110">
    <property type="entry name" value="RESPONSE_REGULATORY"/>
    <property type="match status" value="1"/>
</dbReference>
<dbReference type="FunFam" id="3.40.50.300:FF:000006">
    <property type="entry name" value="DNA-binding transcriptional regulator NtrC"/>
    <property type="match status" value="1"/>
</dbReference>
<dbReference type="InterPro" id="IPR027417">
    <property type="entry name" value="P-loop_NTPase"/>
</dbReference>
<dbReference type="Gene3D" id="3.40.50.2300">
    <property type="match status" value="1"/>
</dbReference>
<name>A0A286RL28_9BACT</name>
<dbReference type="GO" id="GO:0000160">
    <property type="term" value="P:phosphorelay signal transduction system"/>
    <property type="evidence" value="ECO:0007669"/>
    <property type="project" value="UniProtKB-KW"/>
</dbReference>
<evidence type="ECO:0000256" key="1">
    <source>
        <dbReference type="ARBA" id="ARBA00022553"/>
    </source>
</evidence>
<dbReference type="GO" id="GO:0005524">
    <property type="term" value="F:ATP binding"/>
    <property type="evidence" value="ECO:0007669"/>
    <property type="project" value="UniProtKB-KW"/>
</dbReference>
<dbReference type="Proteomes" id="UP000215086">
    <property type="component" value="Chromosome"/>
</dbReference>
<dbReference type="Pfam" id="PF00072">
    <property type="entry name" value="Response_reg"/>
    <property type="match status" value="1"/>
</dbReference>
<evidence type="ECO:0000256" key="4">
    <source>
        <dbReference type="ARBA" id="ARBA00023012"/>
    </source>
</evidence>
<dbReference type="Pfam" id="PF25601">
    <property type="entry name" value="AAA_lid_14"/>
    <property type="match status" value="1"/>
</dbReference>
<evidence type="ECO:0000256" key="3">
    <source>
        <dbReference type="ARBA" id="ARBA00022840"/>
    </source>
</evidence>
<dbReference type="GO" id="GO:0043565">
    <property type="term" value="F:sequence-specific DNA binding"/>
    <property type="evidence" value="ECO:0007669"/>
    <property type="project" value="InterPro"/>
</dbReference>
<evidence type="ECO:0000313" key="10">
    <source>
        <dbReference type="EMBL" id="ASV76642.1"/>
    </source>
</evidence>
<dbReference type="PROSITE" id="PS00688">
    <property type="entry name" value="SIGMA54_INTERACT_3"/>
    <property type="match status" value="1"/>
</dbReference>
<dbReference type="SMART" id="SM00448">
    <property type="entry name" value="REC"/>
    <property type="match status" value="1"/>
</dbReference>
<dbReference type="InterPro" id="IPR011006">
    <property type="entry name" value="CheY-like_superfamily"/>
</dbReference>
<evidence type="ECO:0000259" key="9">
    <source>
        <dbReference type="PROSITE" id="PS50110"/>
    </source>
</evidence>
<evidence type="ECO:0000256" key="7">
    <source>
        <dbReference type="PROSITE-ProRule" id="PRU00169"/>
    </source>
</evidence>
<keyword evidence="11" id="KW-1185">Reference proteome</keyword>
<dbReference type="InterPro" id="IPR003593">
    <property type="entry name" value="AAA+_ATPase"/>
</dbReference>
<reference evidence="10 11" key="1">
    <citation type="journal article" name="Front. Microbiol.">
        <title>Sugar Metabolism of the First Thermophilic Planctomycete Thermogutta terrifontis: Comparative Genomic and Transcriptomic Approaches.</title>
        <authorList>
            <person name="Elcheninov A.G."/>
            <person name="Menzel P."/>
            <person name="Gudbergsdottir S.R."/>
            <person name="Slesarev A.I."/>
            <person name="Kadnikov V.V."/>
            <person name="Krogh A."/>
            <person name="Bonch-Osmolovskaya E.A."/>
            <person name="Peng X."/>
            <person name="Kublanov I.V."/>
        </authorList>
    </citation>
    <scope>NUCLEOTIDE SEQUENCE [LARGE SCALE GENOMIC DNA]</scope>
    <source>
        <strain evidence="10 11">R1</strain>
    </source>
</reference>
<dbReference type="PRINTS" id="PR01590">
    <property type="entry name" value="HTHFIS"/>
</dbReference>
<dbReference type="SUPFAM" id="SSF52540">
    <property type="entry name" value="P-loop containing nucleoside triphosphate hydrolases"/>
    <property type="match status" value="1"/>
</dbReference>
<dbReference type="InterPro" id="IPR009057">
    <property type="entry name" value="Homeodomain-like_sf"/>
</dbReference>
<dbReference type="KEGG" id="ttf:THTE_4041"/>
<accession>A0A286RL28</accession>
<dbReference type="SMART" id="SM00382">
    <property type="entry name" value="AAA"/>
    <property type="match status" value="1"/>
</dbReference>
<keyword evidence="2" id="KW-0547">Nucleotide-binding</keyword>
<dbReference type="InterPro" id="IPR001789">
    <property type="entry name" value="Sig_transdc_resp-reg_receiver"/>
</dbReference>
<dbReference type="AlphaFoldDB" id="A0A286RL28"/>
<dbReference type="RefSeq" id="WP_095416383.1">
    <property type="nucleotide sequence ID" value="NZ_CP018477.1"/>
</dbReference>
<evidence type="ECO:0000259" key="8">
    <source>
        <dbReference type="PROSITE" id="PS50045"/>
    </source>
</evidence>
<dbReference type="FunFam" id="3.40.50.2300:FF:000018">
    <property type="entry name" value="DNA-binding transcriptional regulator NtrC"/>
    <property type="match status" value="1"/>
</dbReference>
<evidence type="ECO:0000256" key="5">
    <source>
        <dbReference type="ARBA" id="ARBA00023015"/>
    </source>
</evidence>
<dbReference type="PROSITE" id="PS00675">
    <property type="entry name" value="SIGMA54_INTERACT_1"/>
    <property type="match status" value="1"/>
</dbReference>
<proteinExistence type="predicted"/>
<feature type="domain" description="Sigma-54 factor interaction" evidence="8">
    <location>
        <begin position="142"/>
        <end position="368"/>
    </location>
</feature>
<dbReference type="InterPro" id="IPR002078">
    <property type="entry name" value="Sigma_54_int"/>
</dbReference>
<keyword evidence="5" id="KW-0805">Transcription regulation</keyword>
<dbReference type="InterPro" id="IPR058031">
    <property type="entry name" value="AAA_lid_NorR"/>
</dbReference>
<keyword evidence="6" id="KW-0804">Transcription</keyword>
<dbReference type="InterPro" id="IPR002197">
    <property type="entry name" value="HTH_Fis"/>
</dbReference>
<dbReference type="GO" id="GO:0006355">
    <property type="term" value="P:regulation of DNA-templated transcription"/>
    <property type="evidence" value="ECO:0007669"/>
    <property type="project" value="InterPro"/>
</dbReference>
<feature type="domain" description="Response regulatory" evidence="9">
    <location>
        <begin position="2"/>
        <end position="118"/>
    </location>
</feature>
<evidence type="ECO:0000256" key="2">
    <source>
        <dbReference type="ARBA" id="ARBA00022741"/>
    </source>
</evidence>
<dbReference type="Gene3D" id="1.10.10.60">
    <property type="entry name" value="Homeodomain-like"/>
    <property type="match status" value="1"/>
</dbReference>
<dbReference type="Gene3D" id="1.10.8.60">
    <property type="match status" value="1"/>
</dbReference>
<keyword evidence="3" id="KW-0067">ATP-binding</keyword>
<protein>
    <submittedName>
        <fullName evidence="10">Response regulator of zinc sigma-54-dependent two-component system</fullName>
    </submittedName>
</protein>
<dbReference type="InterPro" id="IPR025944">
    <property type="entry name" value="Sigma_54_int_dom_CS"/>
</dbReference>
<dbReference type="InterPro" id="IPR025662">
    <property type="entry name" value="Sigma_54_int_dom_ATP-bd_1"/>
</dbReference>
<dbReference type="CDD" id="cd00009">
    <property type="entry name" value="AAA"/>
    <property type="match status" value="1"/>
</dbReference>
<dbReference type="SUPFAM" id="SSF46689">
    <property type="entry name" value="Homeodomain-like"/>
    <property type="match status" value="1"/>
</dbReference>
<dbReference type="Gene3D" id="3.40.50.300">
    <property type="entry name" value="P-loop containing nucleotide triphosphate hydrolases"/>
    <property type="match status" value="1"/>
</dbReference>
<dbReference type="Pfam" id="PF02954">
    <property type="entry name" value="HTH_8"/>
    <property type="match status" value="1"/>
</dbReference>
<evidence type="ECO:0000256" key="6">
    <source>
        <dbReference type="ARBA" id="ARBA00023163"/>
    </source>
</evidence>
<dbReference type="SUPFAM" id="SSF52172">
    <property type="entry name" value="CheY-like"/>
    <property type="match status" value="1"/>
</dbReference>